<dbReference type="InterPro" id="IPR036286">
    <property type="entry name" value="LexA/Signal_pep-like_sf"/>
</dbReference>
<evidence type="ECO:0000259" key="7">
    <source>
        <dbReference type="Pfam" id="PF10502"/>
    </source>
</evidence>
<evidence type="ECO:0000256" key="1">
    <source>
        <dbReference type="ARBA" id="ARBA00004370"/>
    </source>
</evidence>
<organism evidence="8 9">
    <name type="scientific">Dactylosporangium siamense</name>
    <dbReference type="NCBI Taxonomy" id="685454"/>
    <lineage>
        <taxon>Bacteria</taxon>
        <taxon>Bacillati</taxon>
        <taxon>Actinomycetota</taxon>
        <taxon>Actinomycetes</taxon>
        <taxon>Micromonosporales</taxon>
        <taxon>Micromonosporaceae</taxon>
        <taxon>Dactylosporangium</taxon>
    </lineage>
</organism>
<dbReference type="EMBL" id="BONQ01000024">
    <property type="protein sequence ID" value="GIG43473.1"/>
    <property type="molecule type" value="Genomic_DNA"/>
</dbReference>
<dbReference type="PANTHER" id="PTHR10806">
    <property type="entry name" value="SIGNAL PEPTIDASE COMPLEX CATALYTIC SUBUNIT SEC11"/>
    <property type="match status" value="1"/>
</dbReference>
<dbReference type="Gene3D" id="2.10.109.10">
    <property type="entry name" value="Umud Fragment, subunit A"/>
    <property type="match status" value="1"/>
</dbReference>
<dbReference type="GO" id="GO:0016020">
    <property type="term" value="C:membrane"/>
    <property type="evidence" value="ECO:0007669"/>
    <property type="project" value="UniProtKB-SubCell"/>
</dbReference>
<keyword evidence="2 6" id="KW-0812">Transmembrane</keyword>
<evidence type="ECO:0000256" key="3">
    <source>
        <dbReference type="ARBA" id="ARBA00022989"/>
    </source>
</evidence>
<feature type="transmembrane region" description="Helical" evidence="6">
    <location>
        <begin position="149"/>
        <end position="167"/>
    </location>
</feature>
<accession>A0A919PK47</accession>
<dbReference type="GO" id="GO:0009003">
    <property type="term" value="F:signal peptidase activity"/>
    <property type="evidence" value="ECO:0007669"/>
    <property type="project" value="UniProtKB-EC"/>
</dbReference>
<comment type="subcellular location">
    <subcellularLocation>
        <location evidence="1">Membrane</location>
    </subcellularLocation>
</comment>
<keyword evidence="4 6" id="KW-0472">Membrane</keyword>
<feature type="transmembrane region" description="Helical" evidence="6">
    <location>
        <begin position="12"/>
        <end position="31"/>
    </location>
</feature>
<evidence type="ECO:0000256" key="5">
    <source>
        <dbReference type="NCBIfam" id="TIGR02228"/>
    </source>
</evidence>
<dbReference type="CDD" id="cd06462">
    <property type="entry name" value="Peptidase_S24_S26"/>
    <property type="match status" value="1"/>
</dbReference>
<evidence type="ECO:0000313" key="8">
    <source>
        <dbReference type="EMBL" id="GIG43473.1"/>
    </source>
</evidence>
<dbReference type="GO" id="GO:0004252">
    <property type="term" value="F:serine-type endopeptidase activity"/>
    <property type="evidence" value="ECO:0007669"/>
    <property type="project" value="UniProtKB-UniRule"/>
</dbReference>
<dbReference type="EC" id="3.4.21.89" evidence="5"/>
<sequence>MSWDTVVIRRLLLGAAVSVVLFTVGIVGLGWKPYVVTSESMSPTLHAGDLILVDPTATSLAVYEIVTYTDPRGLVTHRVVAQAEDGTFTVKGDANQRADARPIERRQVIGPVRLILPHVGWPVVQLRTHPFKVAGGALILAIVWPRRRLLRIFVLGGLVAVVAMVPTTGARPTDAISPGASTPGVRPAGVLTPGANHPEFTPGVLHTGRVYVLAATSP</sequence>
<gene>
    <name evidence="8" type="ORF">Dsi01nite_015140</name>
</gene>
<evidence type="ECO:0000256" key="6">
    <source>
        <dbReference type="SAM" id="Phobius"/>
    </source>
</evidence>
<dbReference type="PANTHER" id="PTHR10806:SF6">
    <property type="entry name" value="SIGNAL PEPTIDASE COMPLEX CATALYTIC SUBUNIT SEC11"/>
    <property type="match status" value="1"/>
</dbReference>
<proteinExistence type="predicted"/>
<dbReference type="InterPro" id="IPR019533">
    <property type="entry name" value="Peptidase_S26"/>
</dbReference>
<keyword evidence="3 6" id="KW-1133">Transmembrane helix</keyword>
<dbReference type="InterPro" id="IPR001733">
    <property type="entry name" value="Peptidase_S26B"/>
</dbReference>
<evidence type="ECO:0000313" key="9">
    <source>
        <dbReference type="Proteomes" id="UP000660611"/>
    </source>
</evidence>
<dbReference type="GO" id="GO:0006465">
    <property type="term" value="P:signal peptide processing"/>
    <property type="evidence" value="ECO:0007669"/>
    <property type="project" value="UniProtKB-UniRule"/>
</dbReference>
<dbReference type="SUPFAM" id="SSF51306">
    <property type="entry name" value="LexA/Signal peptidase"/>
    <property type="match status" value="1"/>
</dbReference>
<dbReference type="NCBIfam" id="TIGR02228">
    <property type="entry name" value="sigpep_I_arch"/>
    <property type="match status" value="1"/>
</dbReference>
<dbReference type="AlphaFoldDB" id="A0A919PK47"/>
<name>A0A919PK47_9ACTN</name>
<evidence type="ECO:0000256" key="4">
    <source>
        <dbReference type="ARBA" id="ARBA00023136"/>
    </source>
</evidence>
<dbReference type="Pfam" id="PF10502">
    <property type="entry name" value="Peptidase_S26"/>
    <property type="match status" value="1"/>
</dbReference>
<comment type="caution">
    <text evidence="8">The sequence shown here is derived from an EMBL/GenBank/DDBJ whole genome shotgun (WGS) entry which is preliminary data.</text>
</comment>
<protein>
    <recommendedName>
        <fullName evidence="5">Signal peptidase I</fullName>
        <ecNumber evidence="5">3.4.21.89</ecNumber>
    </recommendedName>
</protein>
<dbReference type="PRINTS" id="PR00728">
    <property type="entry name" value="SIGNALPTASE"/>
</dbReference>
<evidence type="ECO:0000256" key="2">
    <source>
        <dbReference type="ARBA" id="ARBA00022692"/>
    </source>
</evidence>
<reference evidence="8" key="1">
    <citation type="submission" date="2021-01" db="EMBL/GenBank/DDBJ databases">
        <title>Whole genome shotgun sequence of Dactylosporangium siamense NBRC 106093.</title>
        <authorList>
            <person name="Komaki H."/>
            <person name="Tamura T."/>
        </authorList>
    </citation>
    <scope>NUCLEOTIDE SEQUENCE</scope>
    <source>
        <strain evidence="8">NBRC 106093</strain>
    </source>
</reference>
<feature type="domain" description="Peptidase S26" evidence="7">
    <location>
        <begin position="15"/>
        <end position="72"/>
    </location>
</feature>
<dbReference type="Proteomes" id="UP000660611">
    <property type="component" value="Unassembled WGS sequence"/>
</dbReference>
<keyword evidence="9" id="KW-1185">Reference proteome</keyword>